<protein>
    <submittedName>
        <fullName evidence="2">Putative NAD/FAD-binding protein</fullName>
    </submittedName>
</protein>
<evidence type="ECO:0000313" key="5">
    <source>
        <dbReference type="Proteomes" id="UP000182800"/>
    </source>
</evidence>
<accession>A0A0P7XX71</accession>
<dbReference type="GO" id="GO:0016491">
    <property type="term" value="F:oxidoreductase activity"/>
    <property type="evidence" value="ECO:0007669"/>
    <property type="project" value="InterPro"/>
</dbReference>
<dbReference type="PATRIC" id="fig|1653334.4.peg.3232"/>
<dbReference type="STRING" id="1653334.GA0071312_0506"/>
<dbReference type="Pfam" id="PF01593">
    <property type="entry name" value="Amino_oxidase"/>
    <property type="match status" value="1"/>
</dbReference>
<dbReference type="AlphaFoldDB" id="A0A0P7XX71"/>
<dbReference type="RefSeq" id="WP_074443482.1">
    <property type="nucleotide sequence ID" value="NZ_FMBM01000001.1"/>
</dbReference>
<comment type="caution">
    <text evidence="2">The sequence shown here is derived from an EMBL/GenBank/DDBJ whole genome shotgun (WGS) entry which is preliminary data.</text>
</comment>
<evidence type="ECO:0000313" key="4">
    <source>
        <dbReference type="Proteomes" id="UP000050497"/>
    </source>
</evidence>
<dbReference type="PANTHER" id="PTHR42923">
    <property type="entry name" value="PROTOPORPHYRINOGEN OXIDASE"/>
    <property type="match status" value="1"/>
</dbReference>
<evidence type="ECO:0000313" key="2">
    <source>
        <dbReference type="EMBL" id="KPQ12174.1"/>
    </source>
</evidence>
<dbReference type="InterPro" id="IPR036188">
    <property type="entry name" value="FAD/NAD-bd_sf"/>
</dbReference>
<organism evidence="2 4">
    <name type="scientific">Saliniramus fredricksonii</name>
    <dbReference type="NCBI Taxonomy" id="1653334"/>
    <lineage>
        <taxon>Bacteria</taxon>
        <taxon>Pseudomonadati</taxon>
        <taxon>Pseudomonadota</taxon>
        <taxon>Alphaproteobacteria</taxon>
        <taxon>Hyphomicrobiales</taxon>
        <taxon>Salinarimonadaceae</taxon>
        <taxon>Saliniramus</taxon>
    </lineage>
</organism>
<name>A0A0P7XX71_9HYPH</name>
<dbReference type="OrthoDB" id="20837at2"/>
<dbReference type="Proteomes" id="UP000182800">
    <property type="component" value="Unassembled WGS sequence"/>
</dbReference>
<dbReference type="Proteomes" id="UP000050497">
    <property type="component" value="Unassembled WGS sequence"/>
</dbReference>
<dbReference type="Gene3D" id="3.50.50.60">
    <property type="entry name" value="FAD/NAD(P)-binding domain"/>
    <property type="match status" value="1"/>
</dbReference>
<dbReference type="InterPro" id="IPR002937">
    <property type="entry name" value="Amino_oxidase"/>
</dbReference>
<evidence type="ECO:0000313" key="3">
    <source>
        <dbReference type="EMBL" id="SCC78812.1"/>
    </source>
</evidence>
<dbReference type="EMBL" id="LJSX01000003">
    <property type="protein sequence ID" value="KPQ12174.1"/>
    <property type="molecule type" value="Genomic_DNA"/>
</dbReference>
<feature type="domain" description="Amine oxidase" evidence="1">
    <location>
        <begin position="10"/>
        <end position="266"/>
    </location>
</feature>
<sequence length="454" mass="49434">MRIAIIGTGIAGLSAAWLLNQRHDITVYEADDRIGGHSNTVDAPIGDRSIPVDTGFIVFNDRTYPNLNALFAALDVPFKPSSMSFSVSVGGGALEYAGDRIASLFAQRRNLFRPAHYRMIADILRFYRESVAMVAADRIPDHTLGRLLADGGYGRAFIYDHILPMGSAIWSADIREMLDFPASTFLRFFSNHGLLTVNDQPQWLTVEGGSRVYVERLSAPFRSRIRTGTPVRAVSRSEDGVIVATDGHEPEHFDQVVFATHADTTLALLADADPEEEAVLGQFPFQPNTAILHTDPALMPRRRRAWASWNYMSPASVSAGSPVSVTYWMNRLQSLPCAEDVFVSVNPTRAPDPARVLGTFAYDHPVFNAGAIAAQTQIGDIQGRRGIWVCGAWTGYGFHEDGLSSALEVAQALGVPRPWQVRESSTAADNCRPARPAPATMAEAADGYGLAAAE</sequence>
<dbReference type="EMBL" id="FMBM01000001">
    <property type="protein sequence ID" value="SCC78812.1"/>
    <property type="molecule type" value="Genomic_DNA"/>
</dbReference>
<dbReference type="PANTHER" id="PTHR42923:SF17">
    <property type="entry name" value="AMINE OXIDASE DOMAIN-CONTAINING PROTEIN"/>
    <property type="match status" value="1"/>
</dbReference>
<dbReference type="InterPro" id="IPR050464">
    <property type="entry name" value="Zeta_carotene_desat/Oxidored"/>
</dbReference>
<evidence type="ECO:0000259" key="1">
    <source>
        <dbReference type="Pfam" id="PF01593"/>
    </source>
</evidence>
<keyword evidence="5" id="KW-1185">Reference proteome</keyword>
<gene>
    <name evidence="3" type="ORF">GA0071312_0506</name>
    <name evidence="2" type="ORF">HLUCCO17_03150</name>
</gene>
<proteinExistence type="predicted"/>
<reference evidence="3 5" key="2">
    <citation type="submission" date="2016-08" db="EMBL/GenBank/DDBJ databases">
        <authorList>
            <person name="Varghese N."/>
            <person name="Submissions Spin"/>
        </authorList>
    </citation>
    <scope>NUCLEOTIDE SEQUENCE [LARGE SCALE GENOMIC DNA]</scope>
    <source>
        <strain evidence="3 5">HL-109</strain>
    </source>
</reference>
<dbReference type="SUPFAM" id="SSF51905">
    <property type="entry name" value="FAD/NAD(P)-binding domain"/>
    <property type="match status" value="1"/>
</dbReference>
<reference evidence="2 4" key="1">
    <citation type="submission" date="2015-09" db="EMBL/GenBank/DDBJ databases">
        <title>Identification and resolution of microdiversity through metagenomic sequencing of parallel consortia.</title>
        <authorList>
            <person name="Nelson W.C."/>
            <person name="Romine M.F."/>
            <person name="Lindemann S.R."/>
        </authorList>
    </citation>
    <scope>NUCLEOTIDE SEQUENCE [LARGE SCALE GENOMIC DNA]</scope>
    <source>
        <strain evidence="2">HL-109</strain>
    </source>
</reference>